<name>A0AAV5JBC5_9ROSI</name>
<dbReference type="SUPFAM" id="SSF53901">
    <property type="entry name" value="Thiolase-like"/>
    <property type="match status" value="2"/>
</dbReference>
<dbReference type="InterPro" id="IPR014031">
    <property type="entry name" value="Ketoacyl_synth_C"/>
</dbReference>
<dbReference type="CDD" id="cd00834">
    <property type="entry name" value="KAS_I_II"/>
    <property type="match status" value="1"/>
</dbReference>
<dbReference type="SMART" id="SM00825">
    <property type="entry name" value="PKS_KS"/>
    <property type="match status" value="1"/>
</dbReference>
<evidence type="ECO:0000259" key="5">
    <source>
        <dbReference type="PROSITE" id="PS52004"/>
    </source>
</evidence>
<dbReference type="PROSITE" id="PS52004">
    <property type="entry name" value="KS3_2"/>
    <property type="match status" value="1"/>
</dbReference>
<evidence type="ECO:0000313" key="7">
    <source>
        <dbReference type="Proteomes" id="UP001054252"/>
    </source>
</evidence>
<evidence type="ECO:0000256" key="2">
    <source>
        <dbReference type="ARBA" id="ARBA00013191"/>
    </source>
</evidence>
<dbReference type="InterPro" id="IPR014030">
    <property type="entry name" value="Ketoacyl_synth_N"/>
</dbReference>
<dbReference type="AlphaFoldDB" id="A0AAV5JBC5"/>
<keyword evidence="7" id="KW-1185">Reference proteome</keyword>
<feature type="domain" description="Ketosynthase family 3 (KS3)" evidence="5">
    <location>
        <begin position="20"/>
        <end position="396"/>
    </location>
</feature>
<evidence type="ECO:0000256" key="1">
    <source>
        <dbReference type="ARBA" id="ARBA00008467"/>
    </source>
</evidence>
<dbReference type="PANTHER" id="PTHR11712">
    <property type="entry name" value="POLYKETIDE SYNTHASE-RELATED"/>
    <property type="match status" value="1"/>
</dbReference>
<evidence type="ECO:0000256" key="3">
    <source>
        <dbReference type="ARBA" id="ARBA00022679"/>
    </source>
</evidence>
<comment type="similarity">
    <text evidence="1 4">Belongs to the thiolase-like superfamily. Beta-ketoacyl-ACP synthases family.</text>
</comment>
<gene>
    <name evidence="6" type="ORF">SLEP1_g21215</name>
</gene>
<dbReference type="InterPro" id="IPR000794">
    <property type="entry name" value="Beta-ketoacyl_synthase"/>
</dbReference>
<reference evidence="6 7" key="1">
    <citation type="journal article" date="2021" name="Commun. Biol.">
        <title>The genome of Shorea leprosula (Dipterocarpaceae) highlights the ecological relevance of drought in aseasonal tropical rainforests.</title>
        <authorList>
            <person name="Ng K.K.S."/>
            <person name="Kobayashi M.J."/>
            <person name="Fawcett J.A."/>
            <person name="Hatakeyama M."/>
            <person name="Paape T."/>
            <person name="Ng C.H."/>
            <person name="Ang C.C."/>
            <person name="Tnah L.H."/>
            <person name="Lee C.T."/>
            <person name="Nishiyama T."/>
            <person name="Sese J."/>
            <person name="O'Brien M.J."/>
            <person name="Copetti D."/>
            <person name="Mohd Noor M.I."/>
            <person name="Ong R.C."/>
            <person name="Putra M."/>
            <person name="Sireger I.Z."/>
            <person name="Indrioko S."/>
            <person name="Kosugi Y."/>
            <person name="Izuno A."/>
            <person name="Isagi Y."/>
            <person name="Lee S.L."/>
            <person name="Shimizu K.K."/>
        </authorList>
    </citation>
    <scope>NUCLEOTIDE SEQUENCE [LARGE SCALE GENOMIC DNA]</scope>
    <source>
        <strain evidence="6">214</strain>
    </source>
</reference>
<dbReference type="Gene3D" id="3.40.47.10">
    <property type="match status" value="2"/>
</dbReference>
<dbReference type="GO" id="GO:0006633">
    <property type="term" value="P:fatty acid biosynthetic process"/>
    <property type="evidence" value="ECO:0007669"/>
    <property type="project" value="TreeGrafter"/>
</dbReference>
<evidence type="ECO:0000256" key="4">
    <source>
        <dbReference type="RuleBase" id="RU003694"/>
    </source>
</evidence>
<accession>A0AAV5JBC5</accession>
<comment type="caution">
    <text evidence="6">The sequence shown here is derived from an EMBL/GenBank/DDBJ whole genome shotgun (WGS) entry which is preliminary data.</text>
</comment>
<proteinExistence type="inferred from homology"/>
<protein>
    <recommendedName>
        <fullName evidence="2">beta-ketoacyl-[acyl-carrier-protein] synthase I</fullName>
        <ecNumber evidence="2">2.3.1.41</ecNumber>
    </recommendedName>
</protein>
<dbReference type="EMBL" id="BPVZ01000031">
    <property type="protein sequence ID" value="GKV09766.1"/>
    <property type="molecule type" value="Genomic_DNA"/>
</dbReference>
<dbReference type="Pfam" id="PF02801">
    <property type="entry name" value="Ketoacyl-synt_C"/>
    <property type="match status" value="1"/>
</dbReference>
<dbReference type="GO" id="GO:0005739">
    <property type="term" value="C:mitochondrion"/>
    <property type="evidence" value="ECO:0007669"/>
    <property type="project" value="TreeGrafter"/>
</dbReference>
<dbReference type="GO" id="GO:0009570">
    <property type="term" value="C:chloroplast stroma"/>
    <property type="evidence" value="ECO:0007669"/>
    <property type="project" value="TreeGrafter"/>
</dbReference>
<dbReference type="InterPro" id="IPR020841">
    <property type="entry name" value="PKS_Beta-ketoAc_synthase_dom"/>
</dbReference>
<dbReference type="InterPro" id="IPR016039">
    <property type="entry name" value="Thiolase-like"/>
</dbReference>
<keyword evidence="3 4" id="KW-0808">Transferase</keyword>
<evidence type="ECO:0000313" key="6">
    <source>
        <dbReference type="EMBL" id="GKV09766.1"/>
    </source>
</evidence>
<organism evidence="6 7">
    <name type="scientific">Rubroshorea leprosula</name>
    <dbReference type="NCBI Taxonomy" id="152421"/>
    <lineage>
        <taxon>Eukaryota</taxon>
        <taxon>Viridiplantae</taxon>
        <taxon>Streptophyta</taxon>
        <taxon>Embryophyta</taxon>
        <taxon>Tracheophyta</taxon>
        <taxon>Spermatophyta</taxon>
        <taxon>Magnoliopsida</taxon>
        <taxon>eudicotyledons</taxon>
        <taxon>Gunneridae</taxon>
        <taxon>Pentapetalae</taxon>
        <taxon>rosids</taxon>
        <taxon>malvids</taxon>
        <taxon>Malvales</taxon>
        <taxon>Dipterocarpaceae</taxon>
        <taxon>Rubroshorea</taxon>
    </lineage>
</organism>
<dbReference type="Pfam" id="PF00109">
    <property type="entry name" value="ketoacyl-synt"/>
    <property type="match status" value="1"/>
</dbReference>
<sequence>MSLSKLQLFVTWICREKFRISFQTFSGLGLVTPLGHEPDVFYNNLLEGVSGISGIENFDCSQFPTKLAGEIKSLSTEGWVLLKIAKKADKFMPYMLAAGKKALADGGIKDEVNKVCDKSRCGILIGSALGGIQIVQRSVELLNISVRKLPPYSILFSLSNTGSALLAMDLGWMRPNHALSSSCATSNCCLLNAAAHIIRGETDCNGVVIGEGTGVLLLEELEHAKKWGAKIYAELPGGGFTSDAYHMTEPHPNAQHYPRMWGEGKIKSHGRGMALHIEKALAQSGVAREDVNYINAHAASTQVGASGAVEAITTVKRCKRDGSSQTSIWTILKKAWYGSLVANFVGLVSYVHDFGTDFTQDMNLLVGVKKERLDIKVALSNSFGFGGHNSSILLAPFR</sequence>
<dbReference type="PANTHER" id="PTHR11712:SF348">
    <property type="entry name" value="BETA-KETOACYL-[ACYL-CARRIER-PROTEIN] SYNTHASE I"/>
    <property type="match status" value="1"/>
</dbReference>
<dbReference type="EC" id="2.3.1.41" evidence="2"/>
<dbReference type="GO" id="GO:0004315">
    <property type="term" value="F:3-oxoacyl-[acyl-carrier-protein] synthase activity"/>
    <property type="evidence" value="ECO:0007669"/>
    <property type="project" value="UniProtKB-EC"/>
</dbReference>
<dbReference type="Proteomes" id="UP001054252">
    <property type="component" value="Unassembled WGS sequence"/>
</dbReference>